<dbReference type="InterPro" id="IPR018117">
    <property type="entry name" value="C5_DNA_meth_AS"/>
</dbReference>
<dbReference type="EC" id="2.1.1.37" evidence="7"/>
<dbReference type="NCBIfam" id="TIGR00675">
    <property type="entry name" value="dcm"/>
    <property type="match status" value="1"/>
</dbReference>
<dbReference type="PROSITE" id="PS51679">
    <property type="entry name" value="SAM_MT_C5"/>
    <property type="match status" value="1"/>
</dbReference>
<dbReference type="PANTHER" id="PTHR46098">
    <property type="entry name" value="TRNA (CYTOSINE(38)-C(5))-METHYLTRANSFERASE"/>
    <property type="match status" value="1"/>
</dbReference>
<evidence type="ECO:0000256" key="4">
    <source>
        <dbReference type="ARBA" id="ARBA00022747"/>
    </source>
</evidence>
<evidence type="ECO:0000256" key="2">
    <source>
        <dbReference type="ARBA" id="ARBA00022679"/>
    </source>
</evidence>
<evidence type="ECO:0000256" key="5">
    <source>
        <dbReference type="PROSITE-ProRule" id="PRU01016"/>
    </source>
</evidence>
<dbReference type="GO" id="GO:0032259">
    <property type="term" value="P:methylation"/>
    <property type="evidence" value="ECO:0007669"/>
    <property type="project" value="UniProtKB-KW"/>
</dbReference>
<dbReference type="InterPro" id="IPR050750">
    <property type="entry name" value="C5-MTase"/>
</dbReference>
<dbReference type="REBASE" id="225587">
    <property type="entry name" value="M.Fpe1263ORF7375P"/>
</dbReference>
<organism evidence="8 9">
    <name type="scientific">Fusobacterium pseudoperiodonticum</name>
    <dbReference type="NCBI Taxonomy" id="2663009"/>
    <lineage>
        <taxon>Bacteria</taxon>
        <taxon>Fusobacteriati</taxon>
        <taxon>Fusobacteriota</taxon>
        <taxon>Fusobacteriia</taxon>
        <taxon>Fusobacteriales</taxon>
        <taxon>Fusobacteriaceae</taxon>
        <taxon>Fusobacterium</taxon>
    </lineage>
</organism>
<evidence type="ECO:0000256" key="3">
    <source>
        <dbReference type="ARBA" id="ARBA00022691"/>
    </source>
</evidence>
<dbReference type="SUPFAM" id="SSF53335">
    <property type="entry name" value="S-adenosyl-L-methionine-dependent methyltransferases"/>
    <property type="match status" value="1"/>
</dbReference>
<feature type="active site" evidence="5">
    <location>
        <position position="75"/>
    </location>
</feature>
<protein>
    <recommendedName>
        <fullName evidence="7">Cytosine-specific methyltransferase</fullName>
        <ecNumber evidence="7">2.1.1.37</ecNumber>
    </recommendedName>
</protein>
<reference evidence="8 9" key="1">
    <citation type="submission" date="2017-11" db="EMBL/GenBank/DDBJ databases">
        <title>Genome sequencing of Fusobacterium periodonticum KCOM 1263.</title>
        <authorList>
            <person name="Kook J.-K."/>
            <person name="Park S.-N."/>
            <person name="Lim Y.K."/>
        </authorList>
    </citation>
    <scope>NUCLEOTIDE SEQUENCE [LARGE SCALE GENOMIC DNA]</scope>
    <source>
        <strain evidence="8 9">KCOM 1263</strain>
    </source>
</reference>
<comment type="similarity">
    <text evidence="5 6">Belongs to the class I-like SAM-binding methyltransferase superfamily. C5-methyltransferase family.</text>
</comment>
<dbReference type="RefSeq" id="WP_099987602.1">
    <property type="nucleotide sequence ID" value="NZ_CP024700.1"/>
</dbReference>
<keyword evidence="4" id="KW-0680">Restriction system</keyword>
<keyword evidence="1 5" id="KW-0489">Methyltransferase</keyword>
<evidence type="ECO:0000313" key="8">
    <source>
        <dbReference type="EMBL" id="ATV61649.1"/>
    </source>
</evidence>
<dbReference type="PANTHER" id="PTHR46098:SF1">
    <property type="entry name" value="TRNA (CYTOSINE(38)-C(5))-METHYLTRANSFERASE"/>
    <property type="match status" value="1"/>
</dbReference>
<name>A0AAD0ALD7_9FUSO</name>
<dbReference type="PROSITE" id="PS00094">
    <property type="entry name" value="C5_MTASE_1"/>
    <property type="match status" value="1"/>
</dbReference>
<sequence length="315" mass="36134">MYNITASSFFAGIGGTCLGFKQAGVNVIWANEYDKNACETYRNNIKSTKLIQEDIKNLDIDAIPKTDILIAGFPCQAFSIAGKKGGFNDERGKLFFNLLDIIKSKKNDVIFLENVKNLENHENGKTLNTILNCLKDAGYFVKYKVLNTMDYGNIPQNRERIYIVGFLKKESYEKFTFPKKVKLTKKINDLINLSEKKEDIFYYKKYKIYDKIKKEIIKHDTIYQWRRKYVRENKSKVCPTLTANMGTGGHNVPLILDDYDIRKLTPEECLMFQGFPKSFKFPKIVSKSEAYKQAGNSVSVPIIKKIAKNIVSAIS</sequence>
<dbReference type="Pfam" id="PF00145">
    <property type="entry name" value="DNA_methylase"/>
    <property type="match status" value="1"/>
</dbReference>
<evidence type="ECO:0000313" key="9">
    <source>
        <dbReference type="Proteomes" id="UP000228552"/>
    </source>
</evidence>
<keyword evidence="2 5" id="KW-0808">Transferase</keyword>
<dbReference type="Gene3D" id="3.90.120.10">
    <property type="entry name" value="DNA Methylase, subunit A, domain 2"/>
    <property type="match status" value="1"/>
</dbReference>
<comment type="catalytic activity">
    <reaction evidence="7">
        <text>a 2'-deoxycytidine in DNA + S-adenosyl-L-methionine = a 5-methyl-2'-deoxycytidine in DNA + S-adenosyl-L-homocysteine + H(+)</text>
        <dbReference type="Rhea" id="RHEA:13681"/>
        <dbReference type="Rhea" id="RHEA-COMP:11369"/>
        <dbReference type="Rhea" id="RHEA-COMP:11370"/>
        <dbReference type="ChEBI" id="CHEBI:15378"/>
        <dbReference type="ChEBI" id="CHEBI:57856"/>
        <dbReference type="ChEBI" id="CHEBI:59789"/>
        <dbReference type="ChEBI" id="CHEBI:85452"/>
        <dbReference type="ChEBI" id="CHEBI:85454"/>
        <dbReference type="EC" id="2.1.1.37"/>
    </reaction>
</comment>
<evidence type="ECO:0000256" key="6">
    <source>
        <dbReference type="RuleBase" id="RU000416"/>
    </source>
</evidence>
<proteinExistence type="inferred from homology"/>
<dbReference type="GO" id="GO:0009307">
    <property type="term" value="P:DNA restriction-modification system"/>
    <property type="evidence" value="ECO:0007669"/>
    <property type="project" value="UniProtKB-KW"/>
</dbReference>
<dbReference type="PRINTS" id="PR00105">
    <property type="entry name" value="C5METTRFRASE"/>
</dbReference>
<evidence type="ECO:0000256" key="7">
    <source>
        <dbReference type="RuleBase" id="RU000417"/>
    </source>
</evidence>
<gene>
    <name evidence="8" type="ORF">CTM74_07375</name>
</gene>
<dbReference type="GO" id="GO:0003886">
    <property type="term" value="F:DNA (cytosine-5-)-methyltransferase activity"/>
    <property type="evidence" value="ECO:0007669"/>
    <property type="project" value="UniProtKB-EC"/>
</dbReference>
<keyword evidence="3 5" id="KW-0949">S-adenosyl-L-methionine</keyword>
<dbReference type="AlphaFoldDB" id="A0AAD0ALD7"/>
<accession>A0AAD0ALD7</accession>
<dbReference type="Proteomes" id="UP000228552">
    <property type="component" value="Chromosome"/>
</dbReference>
<dbReference type="InterPro" id="IPR001525">
    <property type="entry name" value="C5_MeTfrase"/>
</dbReference>
<dbReference type="CDD" id="cd00315">
    <property type="entry name" value="Cyt_C5_DNA_methylase"/>
    <property type="match status" value="1"/>
</dbReference>
<evidence type="ECO:0000256" key="1">
    <source>
        <dbReference type="ARBA" id="ARBA00022603"/>
    </source>
</evidence>
<dbReference type="EMBL" id="CP024700">
    <property type="protein sequence ID" value="ATV61649.1"/>
    <property type="molecule type" value="Genomic_DNA"/>
</dbReference>
<dbReference type="Gene3D" id="3.40.50.150">
    <property type="entry name" value="Vaccinia Virus protein VP39"/>
    <property type="match status" value="1"/>
</dbReference>
<keyword evidence="9" id="KW-1185">Reference proteome</keyword>
<dbReference type="InterPro" id="IPR029063">
    <property type="entry name" value="SAM-dependent_MTases_sf"/>
</dbReference>